<feature type="compositionally biased region" description="Low complexity" evidence="6">
    <location>
        <begin position="830"/>
        <end position="850"/>
    </location>
</feature>
<evidence type="ECO:0000256" key="6">
    <source>
        <dbReference type="SAM" id="MobiDB-lite"/>
    </source>
</evidence>
<evidence type="ECO:0000259" key="7">
    <source>
        <dbReference type="PROSITE" id="PS50023"/>
    </source>
</evidence>
<keyword evidence="5" id="KW-0175">Coiled coil</keyword>
<feature type="compositionally biased region" description="Low complexity" evidence="6">
    <location>
        <begin position="293"/>
        <end position="303"/>
    </location>
</feature>
<feature type="coiled-coil region" evidence="5">
    <location>
        <begin position="2493"/>
        <end position="2538"/>
    </location>
</feature>
<feature type="region of interest" description="Disordered" evidence="6">
    <location>
        <begin position="757"/>
        <end position="782"/>
    </location>
</feature>
<dbReference type="GO" id="GO:0032034">
    <property type="term" value="F:myosin II head/neck binding"/>
    <property type="evidence" value="ECO:0007669"/>
    <property type="project" value="TreeGrafter"/>
</dbReference>
<feature type="region of interest" description="Disordered" evidence="6">
    <location>
        <begin position="47"/>
        <end position="112"/>
    </location>
</feature>
<evidence type="ECO:0000256" key="3">
    <source>
        <dbReference type="ARBA" id="ARBA00023038"/>
    </source>
</evidence>
<feature type="compositionally biased region" description="Low complexity" evidence="6">
    <location>
        <begin position="2240"/>
        <end position="2256"/>
    </location>
</feature>
<dbReference type="PANTHER" id="PTHR15551">
    <property type="entry name" value="LIM DOMAIN ONLY 7"/>
    <property type="match status" value="1"/>
</dbReference>
<keyword evidence="2 4" id="KW-0862">Zinc</keyword>
<organism evidence="8 9">
    <name type="scientific">Lucilia cuprina</name>
    <name type="common">Green bottle fly</name>
    <name type="synonym">Australian sheep blowfly</name>
    <dbReference type="NCBI Taxonomy" id="7375"/>
    <lineage>
        <taxon>Eukaryota</taxon>
        <taxon>Metazoa</taxon>
        <taxon>Ecdysozoa</taxon>
        <taxon>Arthropoda</taxon>
        <taxon>Hexapoda</taxon>
        <taxon>Insecta</taxon>
        <taxon>Pterygota</taxon>
        <taxon>Neoptera</taxon>
        <taxon>Endopterygota</taxon>
        <taxon>Diptera</taxon>
        <taxon>Brachycera</taxon>
        <taxon>Muscomorpha</taxon>
        <taxon>Oestroidea</taxon>
        <taxon>Calliphoridae</taxon>
        <taxon>Luciliinae</taxon>
        <taxon>Lucilia</taxon>
    </lineage>
</organism>
<feature type="region of interest" description="Disordered" evidence="6">
    <location>
        <begin position="2240"/>
        <end position="2286"/>
    </location>
</feature>
<evidence type="ECO:0000256" key="2">
    <source>
        <dbReference type="ARBA" id="ARBA00022833"/>
    </source>
</evidence>
<dbReference type="GO" id="GO:0051496">
    <property type="term" value="P:positive regulation of stress fiber assembly"/>
    <property type="evidence" value="ECO:0007669"/>
    <property type="project" value="TreeGrafter"/>
</dbReference>
<protein>
    <recommendedName>
        <fullName evidence="7">LIM zinc-binding domain-containing protein</fullName>
    </recommendedName>
</protein>
<evidence type="ECO:0000256" key="4">
    <source>
        <dbReference type="PROSITE-ProRule" id="PRU00125"/>
    </source>
</evidence>
<dbReference type="PROSITE" id="PS50023">
    <property type="entry name" value="LIM_DOMAIN_2"/>
    <property type="match status" value="1"/>
</dbReference>
<dbReference type="PANTHER" id="PTHR15551:SF3">
    <property type="entry name" value="LIM AND CALPONIN HOMOLOGY DOMAINS-CONTAINING PROTEIN 1"/>
    <property type="match status" value="1"/>
</dbReference>
<feature type="compositionally biased region" description="Low complexity" evidence="6">
    <location>
        <begin position="1550"/>
        <end position="1563"/>
    </location>
</feature>
<feature type="non-terminal residue" evidence="8">
    <location>
        <position position="1"/>
    </location>
</feature>
<dbReference type="PROSITE" id="PS00478">
    <property type="entry name" value="LIM_DOMAIN_1"/>
    <property type="match status" value="1"/>
</dbReference>
<feature type="region of interest" description="Disordered" evidence="6">
    <location>
        <begin position="1546"/>
        <end position="1568"/>
    </location>
</feature>
<dbReference type="InterPro" id="IPR031865">
    <property type="entry name" value="DUF4757"/>
</dbReference>
<feature type="compositionally biased region" description="Low complexity" evidence="6">
    <location>
        <begin position="263"/>
        <end position="273"/>
    </location>
</feature>
<gene>
    <name evidence="8" type="ORF">FF38_13120</name>
</gene>
<name>A0A0L0CLA0_LUCCU</name>
<feature type="compositionally biased region" description="Low complexity" evidence="6">
    <location>
        <begin position="233"/>
        <end position="242"/>
    </location>
</feature>
<feature type="compositionally biased region" description="Basic and acidic residues" evidence="6">
    <location>
        <begin position="1"/>
        <end position="11"/>
    </location>
</feature>
<feature type="region of interest" description="Disordered" evidence="6">
    <location>
        <begin position="183"/>
        <end position="206"/>
    </location>
</feature>
<keyword evidence="1 4" id="KW-0479">Metal-binding</keyword>
<comment type="caution">
    <text evidence="8">The sequence shown here is derived from an EMBL/GenBank/DDBJ whole genome shotgun (WGS) entry which is preliminary data.</text>
</comment>
<feature type="region of interest" description="Disordered" evidence="6">
    <location>
        <begin position="1"/>
        <end position="24"/>
    </location>
</feature>
<feature type="region of interest" description="Disordered" evidence="6">
    <location>
        <begin position="1699"/>
        <end position="1724"/>
    </location>
</feature>
<feature type="region of interest" description="Disordered" evidence="6">
    <location>
        <begin position="226"/>
        <end position="249"/>
    </location>
</feature>
<feature type="compositionally biased region" description="Polar residues" evidence="6">
    <location>
        <begin position="809"/>
        <end position="818"/>
    </location>
</feature>
<dbReference type="GO" id="GO:0051893">
    <property type="term" value="P:regulation of focal adhesion assembly"/>
    <property type="evidence" value="ECO:0007669"/>
    <property type="project" value="TreeGrafter"/>
</dbReference>
<feature type="region of interest" description="Disordered" evidence="6">
    <location>
        <begin position="2948"/>
        <end position="2980"/>
    </location>
</feature>
<feature type="region of interest" description="Disordered" evidence="6">
    <location>
        <begin position="795"/>
        <end position="857"/>
    </location>
</feature>
<feature type="coiled-coil region" evidence="5">
    <location>
        <begin position="580"/>
        <end position="630"/>
    </location>
</feature>
<feature type="region of interest" description="Disordered" evidence="6">
    <location>
        <begin position="2597"/>
        <end position="2616"/>
    </location>
</feature>
<feature type="region of interest" description="Disordered" evidence="6">
    <location>
        <begin position="2832"/>
        <end position="2852"/>
    </location>
</feature>
<feature type="compositionally biased region" description="Low complexity" evidence="6">
    <location>
        <begin position="1153"/>
        <end position="1165"/>
    </location>
</feature>
<evidence type="ECO:0000256" key="5">
    <source>
        <dbReference type="SAM" id="Coils"/>
    </source>
</evidence>
<dbReference type="SMART" id="SM00132">
    <property type="entry name" value="LIM"/>
    <property type="match status" value="1"/>
</dbReference>
<feature type="compositionally biased region" description="Low complexity" evidence="6">
    <location>
        <begin position="1708"/>
        <end position="1724"/>
    </location>
</feature>
<dbReference type="GO" id="GO:0046872">
    <property type="term" value="F:metal ion binding"/>
    <property type="evidence" value="ECO:0007669"/>
    <property type="project" value="UniProtKB-KW"/>
</dbReference>
<feature type="compositionally biased region" description="Polar residues" evidence="6">
    <location>
        <begin position="274"/>
        <end position="285"/>
    </location>
</feature>
<dbReference type="CDD" id="cd08368">
    <property type="entry name" value="LIM"/>
    <property type="match status" value="1"/>
</dbReference>
<dbReference type="EMBL" id="JRES01000236">
    <property type="protein sequence ID" value="KNC33075.1"/>
    <property type="molecule type" value="Genomic_DNA"/>
</dbReference>
<feature type="region of interest" description="Disordered" evidence="6">
    <location>
        <begin position="1094"/>
        <end position="1113"/>
    </location>
</feature>
<feature type="compositionally biased region" description="Low complexity" evidence="6">
    <location>
        <begin position="2837"/>
        <end position="2852"/>
    </location>
</feature>
<feature type="region of interest" description="Disordered" evidence="6">
    <location>
        <begin position="1141"/>
        <end position="1165"/>
    </location>
</feature>
<feature type="region of interest" description="Disordered" evidence="6">
    <location>
        <begin position="1401"/>
        <end position="1421"/>
    </location>
</feature>
<feature type="compositionally biased region" description="Basic and acidic residues" evidence="6">
    <location>
        <begin position="347"/>
        <end position="358"/>
    </location>
</feature>
<feature type="domain" description="LIM zinc-binding" evidence="7">
    <location>
        <begin position="2990"/>
        <end position="3056"/>
    </location>
</feature>
<feature type="compositionally biased region" description="Basic and acidic residues" evidence="6">
    <location>
        <begin position="2389"/>
        <end position="2405"/>
    </location>
</feature>
<feature type="compositionally biased region" description="Low complexity" evidence="6">
    <location>
        <begin position="12"/>
        <end position="24"/>
    </location>
</feature>
<feature type="compositionally biased region" description="Polar residues" evidence="6">
    <location>
        <begin position="1591"/>
        <end position="1602"/>
    </location>
</feature>
<keyword evidence="9" id="KW-1185">Reference proteome</keyword>
<proteinExistence type="predicted"/>
<dbReference type="Pfam" id="PF15949">
    <property type="entry name" value="DUF4757"/>
    <property type="match status" value="1"/>
</dbReference>
<feature type="coiled-coil region" evidence="5">
    <location>
        <begin position="1811"/>
        <end position="1838"/>
    </location>
</feature>
<evidence type="ECO:0000313" key="9">
    <source>
        <dbReference type="Proteomes" id="UP000037069"/>
    </source>
</evidence>
<dbReference type="Gene3D" id="2.10.110.10">
    <property type="entry name" value="Cysteine Rich Protein"/>
    <property type="match status" value="1"/>
</dbReference>
<feature type="compositionally biased region" description="Low complexity" evidence="6">
    <location>
        <begin position="47"/>
        <end position="79"/>
    </location>
</feature>
<dbReference type="Pfam" id="PF00412">
    <property type="entry name" value="LIM"/>
    <property type="match status" value="1"/>
</dbReference>
<feature type="region of interest" description="Disordered" evidence="6">
    <location>
        <begin position="332"/>
        <end position="371"/>
    </location>
</feature>
<feature type="compositionally biased region" description="Low complexity" evidence="6">
    <location>
        <begin position="1288"/>
        <end position="1299"/>
    </location>
</feature>
<feature type="region of interest" description="Disordered" evidence="6">
    <location>
        <begin position="2383"/>
        <end position="2439"/>
    </location>
</feature>
<dbReference type="GO" id="GO:0001725">
    <property type="term" value="C:stress fiber"/>
    <property type="evidence" value="ECO:0007669"/>
    <property type="project" value="TreeGrafter"/>
</dbReference>
<accession>A0A0L0CLA0</accession>
<feature type="compositionally biased region" description="Basic and acidic residues" evidence="6">
    <location>
        <begin position="765"/>
        <end position="782"/>
    </location>
</feature>
<feature type="region of interest" description="Disordered" evidence="6">
    <location>
        <begin position="1591"/>
        <end position="1615"/>
    </location>
</feature>
<evidence type="ECO:0000313" key="8">
    <source>
        <dbReference type="EMBL" id="KNC33075.1"/>
    </source>
</evidence>
<dbReference type="OMA" id="YENINTT"/>
<feature type="compositionally biased region" description="Low complexity" evidence="6">
    <location>
        <begin position="1878"/>
        <end position="1895"/>
    </location>
</feature>
<feature type="coiled-coil region" evidence="5">
    <location>
        <begin position="2055"/>
        <end position="2082"/>
    </location>
</feature>
<reference evidence="8 9" key="1">
    <citation type="journal article" date="2015" name="Nat. Commun.">
        <title>Lucilia cuprina genome unlocks parasitic fly biology to underpin future interventions.</title>
        <authorList>
            <person name="Anstead C.A."/>
            <person name="Korhonen P.K."/>
            <person name="Young N.D."/>
            <person name="Hall R.S."/>
            <person name="Jex A.R."/>
            <person name="Murali S.C."/>
            <person name="Hughes D.S."/>
            <person name="Lee S.F."/>
            <person name="Perry T."/>
            <person name="Stroehlein A.J."/>
            <person name="Ansell B.R."/>
            <person name="Breugelmans B."/>
            <person name="Hofmann A."/>
            <person name="Qu J."/>
            <person name="Dugan S."/>
            <person name="Lee S.L."/>
            <person name="Chao H."/>
            <person name="Dinh H."/>
            <person name="Han Y."/>
            <person name="Doddapaneni H.V."/>
            <person name="Worley K.C."/>
            <person name="Muzny D.M."/>
            <person name="Ioannidis P."/>
            <person name="Waterhouse R.M."/>
            <person name="Zdobnov E.M."/>
            <person name="James P.J."/>
            <person name="Bagnall N.H."/>
            <person name="Kotze A.C."/>
            <person name="Gibbs R.A."/>
            <person name="Richards S."/>
            <person name="Batterham P."/>
            <person name="Gasser R.B."/>
        </authorList>
    </citation>
    <scope>NUCLEOTIDE SEQUENCE [LARGE SCALE GENOMIC DNA]</scope>
    <source>
        <strain evidence="8 9">LS</strain>
        <tissue evidence="8">Full body</tissue>
    </source>
</reference>
<feature type="compositionally biased region" description="Polar residues" evidence="6">
    <location>
        <begin position="2422"/>
        <end position="2432"/>
    </location>
</feature>
<feature type="compositionally biased region" description="Polar residues" evidence="6">
    <location>
        <begin position="1406"/>
        <end position="1420"/>
    </location>
</feature>
<dbReference type="Proteomes" id="UP000037069">
    <property type="component" value="Unassembled WGS sequence"/>
</dbReference>
<dbReference type="OrthoDB" id="15627at2759"/>
<dbReference type="InterPro" id="IPR001781">
    <property type="entry name" value="Znf_LIM"/>
</dbReference>
<keyword evidence="3 4" id="KW-0440">LIM domain</keyword>
<feature type="region of interest" description="Disordered" evidence="6">
    <location>
        <begin position="263"/>
        <end position="308"/>
    </location>
</feature>
<feature type="coiled-coil region" evidence="5">
    <location>
        <begin position="529"/>
        <end position="556"/>
    </location>
</feature>
<feature type="region of interest" description="Disordered" evidence="6">
    <location>
        <begin position="1281"/>
        <end position="1316"/>
    </location>
</feature>
<sequence length="3061" mass="339972">KAFEMPTECERSSTSPATNTTTAINNSAELKDNLNEDLAAATASAAAQQQYSAMMEGSDNMSTSQTSTTSNGSSSCNGGRKTSITSPDPTAYVAKARVTRPTPPPPPYNPMQFVQIKPCNLYQTAQEQLKKAEEVKKIKEIRKEEPEDWQNNLDNWKSSRRKRVEHIIDRVVEVKKLELEEHDRTRRKSKTFSEMIEERGERSGGRGLNKLASLAVYAEDEANDLSDLGIGTSSASGKSSLSEDYDNNSVMSDNAAELDKAITNSTHHNNNNNKPATTESTTREYISSPGYETSSSTAPASSPDPCEYTYEGAIQDYKQRVSRAASGLTTVNLNKLTSQQQQQQHTNSKESTPERPLNKETAAYPPRRGSKIEDRLMGFEVQSPSEECVEKNKVDVPKIDISKRKEIFESIDQTPEPKSIHAGSNGGSAVPRVTLRDRFKVQETNSETLTEQPKKELKRLSGDITSIKERLQSLEQQQNLVNGANGATKTTANKLVDIPVPPLKERLSSLQNAVTKEEVRKPPVVLVDARQLEIMKSEEEKAQQTLKQETKKEEKETKTIATKMQEVEEIDRDDSGIHTADDVELELERHQADKMKKEQELKLNAAIEALAKEEQQLSDAANAVNQIEAEFEELTLGSLPPMASTTTAAAASANTITNDHMEYSVSSTNPTTSSTFTSSSHNLNEYIIDNPISSSSSCSSSGIGKGLNSNDNDDNMVKGLDFKTASNLRRKPTNEMVHAKNLLRIFKDTFQNDIELDDQELQEENETKNIREEEKTPENKVSKDLSLNIKTQVFENSKMQKEEAAKASVTPSSLNSQTPPSPLATATAVSSTSPITPLTPTLIPRCRTPLGKPPMSPQAIRASNKFPSATPPASPSLARKHDSQFSINGRVEIFNSKTMTSLPNATQIVKPTTPTMTTKKTQLPYINRPIGTMQSNDIVLPQQNNTQQQQLPQEATTKQQQQTVTTTVIEPITTTTAKGTTQQQHVVDIQEEKPKQLMKSMPSQQMVNEPQTKLAGETYQHHSDELVKQQQLQQQQQQHQQPEVVVCAPPITIVNPDELPKPNTVKNLSSCFQQADSNAKTTTFVSKQIIPKPLPRSRIPQATPPASPIMPRRHTCYNSDNAKEELEEDVETVKLSPTSVITPSEEKKLSMISNSSTSSTSTGSTVIDNTKKLSVVSNVSSISGDVAPTLVQTNAQVHKEVEKEKVDAVMENCKVLGKEKVVDINKSEISEVVEEQLHKPAKTLDKQATQALVDEMIKADAHNRTLILDTKDLKPKPLKLNLEKTQDLKPTPSTPLTESEPTKDIVLQDTPKTPKSPLPYTSPLAALHSPKSELFKTTTPLVVSTLYDKYQPTTFVPNNQRTPLAPLKPIKPEEPTTPTIVIPAELPPLLDCPPNDSTLYKLASSAPHSPTSPRSPNSEKNMAIDSALCNSLLTSLAAATPAVMQRQFTVEEDLCEKVDKDTLPFKKGSTGFKDISPTDIKRCDGLTPTKTNKLQVSTPQRQITVEEELCQKLDVHTLPDGKQQPITGFKCISPTEIRKCDNYFETNAAKPSSPKTTSKPSSPIMQAREAHSKALIETCEKIIAEERLASTQMKSSLPSSPVGTPLMQRKSKIPKPISSCCKATESLNEADYKKSPASSPTEDNSGVIARMHVVETQIKVTTTTPPASPKVAVKPTASPQPAKKTKNIFDFLKKNFGVGGHANKEETQTTQKPETATEADTASAAAENKVLVLSEEELKDLEKVTYDEIHTYDNSKFYVAAANVDDDLEEVTPPPLPKTPAPVNIEITRKIITNEIVEDGKTEKDFTKEIDDLLDDELNKLNQEIEELEKAGKFHKIKLSLQKCPLERVFLRNLSLERINEALELALAAIDKETIPQLQQQQHQQQQQTTPQQQPENLYPITAPFNNTISTTTTTTTNNNNNNNNVLKETEILEVVHKPIEIKEKEEILINKTDEEKCKKLKLEEQFTTTLEIKEKSEEEISREPIYENINTTTSAGEVDVVITNKTSYQQQQQPQQQQIIPSMMSKTQIDIDLTATATTATNNDSKQNFNCQNLKQNQNSNQNNKQNLASASNQLKNSQINNSFNCPNNNNNNNSKINNNIQNNIENNNNNNCNVVELTNAFANTTITTTTTSAKTTPTTNQNLSDLNTTTTFNHLEQPIIDASEVDIKTSALTEIENLPKTLPTTTKETIINNSNSSSDLNMEPYYQVPKSSEPYYDAPKHLKPVPVYENIEIFFNGNNSSDLNPNDLSVNLQPPKEKPPPPPIDSPPLFDDVDSSSHTDAWSSDNTYETLSRHQLNHHNNHQHHLSADQPSPPIKRMNSTKRIKKELRNKRSSFLGIEGSSLDDDETYLELTVAPPPDMAQLLQEERRLEKQLYLKAGLCDSSDTGESRDSGVSENHSRQSSEHYTNSSEENETHDDTTSPLTLQTQTGLDVPPPADMIYQNDGLLAVVQTPLLTTVKGNSAESWTESATVAAAATQSLTEATATANAKMMSIEEKIREQEEVLRVERELLQLEQEELKRQRENLMLRENMARRELQHGAKMLMSANRRSLQDLNGLDGGMTVVNINGEVGNNMDMYHSQMNHNIHNTQHLLSQTQLAQPQQQQQAPPLTQQQSQQIYANIPNLQQQYYHMENDYRKSMSDINEFSKRMMSQPPAPPSKPMRAMHINTNTNNGIMINGDHQDYAGRQRHSLNSQHFGGSLVKIAPTQPTAAPRAAPHIYSNYHHQSVQNLSSSNTATQAAPVVNSNNSVNQSLYPGNMSRNTLHALSATPKPKYTDGWVQVQQRKSYDSNLANDPAWLSAYQQKRKSMPDSYHGYNQNNHWLIQEAEQRRLSEQQQQQRRTVTSTNTTTVHQSNNKLINGSAIMTSSTNGKPLPDSIIQTLTERVQSKGIGERKRNNLDKSPLHAASTYQQYQQQQYNNKLNQQQQQQTTVSNAVIHRHNNIITSTTSASTTSSSSTTNLQGQTNLNNTTNQQQQQQDKVLSVSGKKKCSHCGDELGRGAAMIIESLLLFYHINCFKCCVCHVQLGDGLNGTDVRVRNHKLHCQNCYSSDDGIKFSCV</sequence>
<dbReference type="STRING" id="7375.A0A0L0CLA0"/>
<evidence type="ECO:0000256" key="1">
    <source>
        <dbReference type="ARBA" id="ARBA00022723"/>
    </source>
</evidence>
<feature type="region of interest" description="Disordered" evidence="6">
    <location>
        <begin position="1662"/>
        <end position="1682"/>
    </location>
</feature>
<feature type="region of interest" description="Disordered" evidence="6">
    <location>
        <begin position="1878"/>
        <end position="1899"/>
    </location>
</feature>